<dbReference type="InterPro" id="IPR009936">
    <property type="entry name" value="DUF1468"/>
</dbReference>
<keyword evidence="2" id="KW-1133">Transmembrane helix</keyword>
<feature type="transmembrane region" description="Helical" evidence="2">
    <location>
        <begin position="121"/>
        <end position="145"/>
    </location>
</feature>
<feature type="transmembrane region" description="Helical" evidence="2">
    <location>
        <begin position="157"/>
        <end position="176"/>
    </location>
</feature>
<name>A0A6J7G3V6_9ZZZZ</name>
<feature type="region of interest" description="Disordered" evidence="1">
    <location>
        <begin position="1"/>
        <end position="23"/>
    </location>
</feature>
<feature type="transmembrane region" description="Helical" evidence="2">
    <location>
        <begin position="37"/>
        <end position="58"/>
    </location>
</feature>
<evidence type="ECO:0000256" key="1">
    <source>
        <dbReference type="SAM" id="MobiDB-lite"/>
    </source>
</evidence>
<evidence type="ECO:0000259" key="3">
    <source>
        <dbReference type="Pfam" id="PF07331"/>
    </source>
</evidence>
<keyword evidence="2" id="KW-0472">Membrane</keyword>
<evidence type="ECO:0000256" key="2">
    <source>
        <dbReference type="SAM" id="Phobius"/>
    </source>
</evidence>
<protein>
    <submittedName>
        <fullName evidence="4">Unannotated protein</fullName>
    </submittedName>
</protein>
<proteinExistence type="predicted"/>
<feature type="domain" description="DUF1468" evidence="3">
    <location>
        <begin position="37"/>
        <end position="180"/>
    </location>
</feature>
<evidence type="ECO:0000313" key="4">
    <source>
        <dbReference type="EMBL" id="CAB4901374.1"/>
    </source>
</evidence>
<gene>
    <name evidence="4" type="ORF">UFOPK3564_00594</name>
</gene>
<dbReference type="AlphaFoldDB" id="A0A6J7G3V6"/>
<reference evidence="4" key="1">
    <citation type="submission" date="2020-05" db="EMBL/GenBank/DDBJ databases">
        <authorList>
            <person name="Chiriac C."/>
            <person name="Salcher M."/>
            <person name="Ghai R."/>
            <person name="Kavagutti S V."/>
        </authorList>
    </citation>
    <scope>NUCLEOTIDE SEQUENCE</scope>
</reference>
<dbReference type="Pfam" id="PF07331">
    <property type="entry name" value="TctB"/>
    <property type="match status" value="1"/>
</dbReference>
<keyword evidence="2" id="KW-0812">Transmembrane</keyword>
<organism evidence="4">
    <name type="scientific">freshwater metagenome</name>
    <dbReference type="NCBI Taxonomy" id="449393"/>
    <lineage>
        <taxon>unclassified sequences</taxon>
        <taxon>metagenomes</taxon>
        <taxon>ecological metagenomes</taxon>
    </lineage>
</organism>
<dbReference type="EMBL" id="CAFBMK010000021">
    <property type="protein sequence ID" value="CAB4901374.1"/>
    <property type="molecule type" value="Genomic_DNA"/>
</dbReference>
<feature type="transmembrane region" description="Helical" evidence="2">
    <location>
        <begin position="70"/>
        <end position="88"/>
    </location>
</feature>
<sequence>MSTSSTPSTDGHERAGGSGRGGAPIVERRIPWAGPRLVGLAVLGLGVASFVGTAAIPSAQLGWSVEGPRFVPGLASVALVVLSAIYLLRTFWRPDVELARFAANESEQTTWETPGGLITALVAYALLLSALGYGLATTVFIWLVSWLLGSEEPRRDAIVAVILGVGVSYAFSRWLGVRLPTGPWGV</sequence>
<accession>A0A6J7G3V6</accession>